<dbReference type="EMBL" id="CM023482">
    <property type="protein sequence ID" value="KAH6938401.1"/>
    <property type="molecule type" value="Genomic_DNA"/>
</dbReference>
<gene>
    <name evidence="1" type="ORF">HPB50_009131</name>
</gene>
<protein>
    <submittedName>
        <fullName evidence="1">Uncharacterized protein</fullName>
    </submittedName>
</protein>
<evidence type="ECO:0000313" key="1">
    <source>
        <dbReference type="EMBL" id="KAH6938401.1"/>
    </source>
</evidence>
<comment type="caution">
    <text evidence="1">The sequence shown here is derived from an EMBL/GenBank/DDBJ whole genome shotgun (WGS) entry which is preliminary data.</text>
</comment>
<name>A0ACB7STW1_HYAAI</name>
<evidence type="ECO:0000313" key="2">
    <source>
        <dbReference type="Proteomes" id="UP000821845"/>
    </source>
</evidence>
<sequence length="1833" mass="194364">MHKPGPHASRKEHKARGETNKKNSSKVHHHHLKTNTVATVALTGTEASVERSAPIRGGSRAGVTRSNHARCVTKTVRYVCGGAPKHVELKLPVLRLRRLDIFAAAGIRCVTRSQMPRKADPKEKEEAATRADSKPKVPAVSNKSHIPVRATRKNSPPLSKDGQACNTLQNKVATKEKQGLQHVPEGEIYDDVSDVPLEEYCGAGNTQAEVETGAAKDQPCQSSHRKHKGAPMESAPDDAQLCQPPHKKNRSTPLQDCNDTSDKRGPSEQPSKSASVPDTTKAKVAKAHGKIEGLKCGDTATKQKSSDTKVLNKAGEKVPEKAHNSVKTTAAAVLPSRTRSNVASSKLTSKPIPTAASGADMPEKKAVKRPAMACHDHCTKKLKSDADVAKEKIESEASTSQQSNSSPLLTKKAPLTKPASKLSPCTENIAGAHGLKETPATESKAGAAELEKKPNMVAARIEQKSCPKASDKTEQDKLGKKSASCGKNGSTVCTSAQGVSRNIPAPSSTKLDSEMTNVRHSSEEARGSATLPVVEMPTKLEKKPSFTKDGSGITASKSSCPSSSTPTKDVSTPKAPKEKAKCANGAAKARPGSSTCASSTVVKEAPPSKPAKKPVPCAKNNSNAPVTASKAITSAPKKLSSDTSAKTGKGLQPILKTEQTKTTKPSVSVSKERTVENINSNGSKEKKCSEIVAPAEDTLKQKQSMSSTSGTEVKISRSKLPGSNQLPRCSSGPQVPATEILSHTSEGKENKQQSTCVAPETEEEPKTVKARLAERTESSISVPDSGVAAPLSSNSEQLCETETRECNPLNTPEVTVIKLQDATICKGDIPDATEMPTKTAARTENHVSEGHPSDIVGTVSDNAQSVTETPGKDKTYSHKPCMPTVPTEVLGQNSTGLPDALDVTDCADELGIGAEVECQDNCLNDKSTIKEDGENLQVDASNTAGQSCKNQVFIATPDTTCPAESTACSTYLSGKLDESASEIVYKVGLLHEPGSTEEEDYSVSPRVNSSAQQAERSTQPSIKMDAEPPATTEVSPGEAGAGALCEHRSVRNAQDSIVSLPKTASDRLSLEGHGEVSDILPEGPSPLSPVGVKLAGASQSDDQMPSAASQGNPECLDLGKASSRDQASPEKLGANSHAAQAGQDGFQQVDQGKVAILQRSLCDIKPTRETCSSTPLNVCKWNISKTEETTIRAVLEDLINEVVSSTVKGNVCSGIAVGGGFQELEKQKSDLTLHCKANATKCLMPSPTGEGEDATQEQEVSEIHSSSSMFQPKCGVEMKTDICHPEADEVLQRHEDSGTIIDEQEKITGTELPQGLSSEVADTEMDGGKGSSLADTDQTQAEEPNTAFSSKMHTGLPLFPLKDDIKTSTIGNPATDEVPQKHAEDSLAATVEQKGITDTSSELLQKSLCKGTKTKINGNEGDPLAGCENSDLQAKEPNTTSPSEIHSGLGLSQPSAITVLNDGYSSDRWQETLKDGPAEEANINLVTASSPLKPSSVVGVSDCGSSITASKRSLSNADEATLIEQRRSEGSVNTTPICNAPSPDRTGSAQTTDTSLTDETGSVKMNSCMESSEEVENVPGPSTAVTSNYNADVLEKSPPKKKKKRKRSGSNTSLHSAWIFSGRKRAKRPPRKTRKHSTKPADPPVVEAAVANGDEHAESPCSRLDSVDSTKERLPSTSVEVGAPSEEGALGCTYENTTSDEVCVVGDSKLHRHDAAPCSKTSDSHLNDTLLELDMFTSLNILDVCGSQTEDLRSVKRRIMNKSITKNDAVAEVAQSVHRAVLDEYFKRERAVRTLNLLRRIPFSLDPQEVVKIRKLIQSVTDQSQTCAKVKLE</sequence>
<accession>A0ACB7STW1</accession>
<organism evidence="1 2">
    <name type="scientific">Hyalomma asiaticum</name>
    <name type="common">Tick</name>
    <dbReference type="NCBI Taxonomy" id="266040"/>
    <lineage>
        <taxon>Eukaryota</taxon>
        <taxon>Metazoa</taxon>
        <taxon>Ecdysozoa</taxon>
        <taxon>Arthropoda</taxon>
        <taxon>Chelicerata</taxon>
        <taxon>Arachnida</taxon>
        <taxon>Acari</taxon>
        <taxon>Parasitiformes</taxon>
        <taxon>Ixodida</taxon>
        <taxon>Ixodoidea</taxon>
        <taxon>Ixodidae</taxon>
        <taxon>Hyalomminae</taxon>
        <taxon>Hyalomma</taxon>
    </lineage>
</organism>
<keyword evidence="2" id="KW-1185">Reference proteome</keyword>
<proteinExistence type="predicted"/>
<reference evidence="1" key="1">
    <citation type="submission" date="2020-05" db="EMBL/GenBank/DDBJ databases">
        <title>Large-scale comparative analyses of tick genomes elucidate their genetic diversity and vector capacities.</title>
        <authorList>
            <person name="Jia N."/>
            <person name="Wang J."/>
            <person name="Shi W."/>
            <person name="Du L."/>
            <person name="Sun Y."/>
            <person name="Zhan W."/>
            <person name="Jiang J."/>
            <person name="Wang Q."/>
            <person name="Zhang B."/>
            <person name="Ji P."/>
            <person name="Sakyi L.B."/>
            <person name="Cui X."/>
            <person name="Yuan T."/>
            <person name="Jiang B."/>
            <person name="Yang W."/>
            <person name="Lam T.T.-Y."/>
            <person name="Chang Q."/>
            <person name="Ding S."/>
            <person name="Wang X."/>
            <person name="Zhu J."/>
            <person name="Ruan X."/>
            <person name="Zhao L."/>
            <person name="Wei J."/>
            <person name="Que T."/>
            <person name="Du C."/>
            <person name="Cheng J."/>
            <person name="Dai P."/>
            <person name="Han X."/>
            <person name="Huang E."/>
            <person name="Gao Y."/>
            <person name="Liu J."/>
            <person name="Shao H."/>
            <person name="Ye R."/>
            <person name="Li L."/>
            <person name="Wei W."/>
            <person name="Wang X."/>
            <person name="Wang C."/>
            <person name="Yang T."/>
            <person name="Huo Q."/>
            <person name="Li W."/>
            <person name="Guo W."/>
            <person name="Chen H."/>
            <person name="Zhou L."/>
            <person name="Ni X."/>
            <person name="Tian J."/>
            <person name="Zhou Y."/>
            <person name="Sheng Y."/>
            <person name="Liu T."/>
            <person name="Pan Y."/>
            <person name="Xia L."/>
            <person name="Li J."/>
            <person name="Zhao F."/>
            <person name="Cao W."/>
        </authorList>
    </citation>
    <scope>NUCLEOTIDE SEQUENCE</scope>
    <source>
        <strain evidence="1">Hyas-2018</strain>
    </source>
</reference>
<dbReference type="Proteomes" id="UP000821845">
    <property type="component" value="Chromosome 2"/>
</dbReference>